<gene>
    <name evidence="8" type="ORF">WDJ61_17115</name>
</gene>
<dbReference type="InterPro" id="IPR003646">
    <property type="entry name" value="SH3-like_bac-type"/>
</dbReference>
<dbReference type="Gene3D" id="2.30.30.40">
    <property type="entry name" value="SH3 Domains"/>
    <property type="match status" value="1"/>
</dbReference>
<dbReference type="Pfam" id="PF08239">
    <property type="entry name" value="SH3_3"/>
    <property type="match status" value="1"/>
</dbReference>
<feature type="compositionally biased region" description="Pro residues" evidence="4">
    <location>
        <begin position="272"/>
        <end position="282"/>
    </location>
</feature>
<feature type="region of interest" description="Disordered" evidence="4">
    <location>
        <begin position="264"/>
        <end position="289"/>
    </location>
</feature>
<dbReference type="RefSeq" id="WP_338751933.1">
    <property type="nucleotide sequence ID" value="NZ_CP147404.1"/>
</dbReference>
<evidence type="ECO:0000256" key="4">
    <source>
        <dbReference type="SAM" id="MobiDB-lite"/>
    </source>
</evidence>
<feature type="domain" description="SLH" evidence="6">
    <location>
        <begin position="87"/>
        <end position="150"/>
    </location>
</feature>
<evidence type="ECO:0000256" key="2">
    <source>
        <dbReference type="ARBA" id="ARBA00022801"/>
    </source>
</evidence>
<dbReference type="SUPFAM" id="SSF53187">
    <property type="entry name" value="Zn-dependent exopeptidases"/>
    <property type="match status" value="1"/>
</dbReference>
<dbReference type="PROSITE" id="PS51272">
    <property type="entry name" value="SLH"/>
    <property type="match status" value="2"/>
</dbReference>
<dbReference type="PANTHER" id="PTHR30404">
    <property type="entry name" value="N-ACETYLMURAMOYL-L-ALANINE AMIDASE"/>
    <property type="match status" value="1"/>
</dbReference>
<keyword evidence="9" id="KW-1185">Reference proteome</keyword>
<evidence type="ECO:0000256" key="5">
    <source>
        <dbReference type="SAM" id="SignalP"/>
    </source>
</evidence>
<keyword evidence="2 8" id="KW-0378">Hydrolase</keyword>
<organism evidence="8 9">
    <name type="scientific">Bacillus kandeliae</name>
    <dbReference type="NCBI Taxonomy" id="3129297"/>
    <lineage>
        <taxon>Bacteria</taxon>
        <taxon>Bacillati</taxon>
        <taxon>Bacillota</taxon>
        <taxon>Bacilli</taxon>
        <taxon>Bacillales</taxon>
        <taxon>Bacillaceae</taxon>
        <taxon>Bacillus</taxon>
    </lineage>
</organism>
<dbReference type="CDD" id="cd02696">
    <property type="entry name" value="MurNAc-LAA"/>
    <property type="match status" value="1"/>
</dbReference>
<dbReference type="Proteomes" id="UP001387364">
    <property type="component" value="Chromosome"/>
</dbReference>
<proteinExistence type="predicted"/>
<evidence type="ECO:0000313" key="9">
    <source>
        <dbReference type="Proteomes" id="UP001387364"/>
    </source>
</evidence>
<evidence type="ECO:0000313" key="8">
    <source>
        <dbReference type="EMBL" id="WXB92923.1"/>
    </source>
</evidence>
<dbReference type="InterPro" id="IPR001119">
    <property type="entry name" value="SLH_dom"/>
</dbReference>
<dbReference type="InterPro" id="IPR050695">
    <property type="entry name" value="N-acetylmuramoyl_amidase_3"/>
</dbReference>
<feature type="signal peptide" evidence="5">
    <location>
        <begin position="1"/>
        <end position="27"/>
    </location>
</feature>
<dbReference type="InterPro" id="IPR002508">
    <property type="entry name" value="MurNAc-LAA_cat"/>
</dbReference>
<protein>
    <submittedName>
        <fullName evidence="8">N-acetylmuramoyl-L-alanine amidase</fullName>
        <ecNumber evidence="8">3.5.1.28</ecNumber>
    </submittedName>
</protein>
<evidence type="ECO:0000256" key="3">
    <source>
        <dbReference type="ARBA" id="ARBA00023316"/>
    </source>
</evidence>
<feature type="chain" id="PRO_5045663832" evidence="5">
    <location>
        <begin position="28"/>
        <end position="487"/>
    </location>
</feature>
<dbReference type="Gene3D" id="3.40.630.40">
    <property type="entry name" value="Zn-dependent exopeptidases"/>
    <property type="match status" value="1"/>
</dbReference>
<dbReference type="SMART" id="SM00646">
    <property type="entry name" value="Ami_3"/>
    <property type="match status" value="1"/>
</dbReference>
<feature type="domain" description="SLH" evidence="6">
    <location>
        <begin position="27"/>
        <end position="86"/>
    </location>
</feature>
<dbReference type="GO" id="GO:0008745">
    <property type="term" value="F:N-acetylmuramoyl-L-alanine amidase activity"/>
    <property type="evidence" value="ECO:0007669"/>
    <property type="project" value="UniProtKB-EC"/>
</dbReference>
<name>A0ABZ2N5C4_9BACI</name>
<keyword evidence="1 5" id="KW-0732">Signal</keyword>
<dbReference type="PROSITE" id="PS51781">
    <property type="entry name" value="SH3B"/>
    <property type="match status" value="1"/>
</dbReference>
<keyword evidence="3" id="KW-0961">Cell wall biogenesis/degradation</keyword>
<feature type="domain" description="SH3b" evidence="7">
    <location>
        <begin position="202"/>
        <end position="264"/>
    </location>
</feature>
<accession>A0ABZ2N5C4</accession>
<evidence type="ECO:0000259" key="7">
    <source>
        <dbReference type="PROSITE" id="PS51781"/>
    </source>
</evidence>
<reference evidence="8 9" key="1">
    <citation type="submission" date="2024-02" db="EMBL/GenBank/DDBJ databases">
        <title>Seven novel Bacillus-like species.</title>
        <authorList>
            <person name="Liu G."/>
        </authorList>
    </citation>
    <scope>NUCLEOTIDE SEQUENCE [LARGE SCALE GENOMIC DNA]</scope>
    <source>
        <strain evidence="8 9">FJAT-52991</strain>
    </source>
</reference>
<evidence type="ECO:0000256" key="1">
    <source>
        <dbReference type="ARBA" id="ARBA00022729"/>
    </source>
</evidence>
<dbReference type="SMART" id="SM00287">
    <property type="entry name" value="SH3b"/>
    <property type="match status" value="1"/>
</dbReference>
<dbReference type="EC" id="3.5.1.28" evidence="8"/>
<dbReference type="Pfam" id="PF00395">
    <property type="entry name" value="SLH"/>
    <property type="match status" value="2"/>
</dbReference>
<evidence type="ECO:0000259" key="6">
    <source>
        <dbReference type="PROSITE" id="PS51272"/>
    </source>
</evidence>
<dbReference type="PANTHER" id="PTHR30404:SF0">
    <property type="entry name" value="N-ACETYLMURAMOYL-L-ALANINE AMIDASE AMIC"/>
    <property type="match status" value="1"/>
</dbReference>
<sequence length="487" mass="52501">MNKSIFMVFLSFLLVIPTLGMKSTAFAASTFSDVPSSHRAAKEIYYLAEGGIVQGTSSYQFSPNKSVTRAEAVTMIGRALQLDGTQRPTNFKDVGSSSFASGYIQSAVDKGIVSGYSDGRFLPNKTVTRGEMAIMICRAFDYPFNNSSSGAAQALMSRGIAEGLEDGSFGYSEPMIRADFSVFLARAINPDFRLKANTVKFDQNLTVNVNDLNVRTGPNNAYEKVGSLNKGTAVKGAYSVGAWYYIQAGSIQGFVHGNYLDGKGGSGGATNPTPPPTKPQPPTSNVDPRIKDQVIVIDPGHGGKDPGAVGYGIKEKDVVLATGLKVNELFKKTPFQVKMTRSTDKYVSLSGRVSYAESVKGNTFVSIHANAANGKASGSETYYYAATAKSNPHTADSKLLATKIQNRLVAAWNLTDRKTKPGDFHVLRENSMPAALVELGFIDNKNDNAKLKSDYWQNAAAKAIYYGVLDYYKAKGYKVDSLYSVAK</sequence>
<dbReference type="EMBL" id="CP147404">
    <property type="protein sequence ID" value="WXB92923.1"/>
    <property type="molecule type" value="Genomic_DNA"/>
</dbReference>
<dbReference type="Pfam" id="PF01520">
    <property type="entry name" value="Amidase_3"/>
    <property type="match status" value="1"/>
</dbReference>